<accession>A0AA37V7H9</accession>
<feature type="signal peptide" evidence="1">
    <location>
        <begin position="1"/>
        <end position="22"/>
    </location>
</feature>
<dbReference type="PANTHER" id="PTHR48098">
    <property type="entry name" value="ENTEROCHELIN ESTERASE-RELATED"/>
    <property type="match status" value="1"/>
</dbReference>
<dbReference type="GO" id="GO:0016747">
    <property type="term" value="F:acyltransferase activity, transferring groups other than amino-acyl groups"/>
    <property type="evidence" value="ECO:0007669"/>
    <property type="project" value="TreeGrafter"/>
</dbReference>
<protein>
    <submittedName>
        <fullName evidence="2">Endo-1,4-beta-xylanase</fullName>
    </submittedName>
</protein>
<proteinExistence type="predicted"/>
<comment type="caution">
    <text evidence="2">The sequence shown here is derived from an EMBL/GenBank/DDBJ whole genome shotgun (WGS) entry which is preliminary data.</text>
</comment>
<name>A0AA37V7H9_9BACT</name>
<dbReference type="Gene3D" id="3.40.50.1820">
    <property type="entry name" value="alpha/beta hydrolase"/>
    <property type="match status" value="1"/>
</dbReference>
<keyword evidence="1" id="KW-0732">Signal</keyword>
<sequence length="339" mass="37762">MVSLLRTARRALLALAAASAFASPAEAHAQTTGRVRVDTLWSNALRTRKQFVVYLPASYDREPARRYPVAYYLHGLWGDEWNWVRNGRLDAAMDSLVAAGGPEMIVVMPDGDDSWYTTWNALVTIDACQRDSTRKEPAAAYCVPWPHYDDYVARDLVAKVDSSYRTRADRRHRGIAGLSMGGYGAVSLALRYPDVWSAAASHSGFVAPLLDAAGPFDASRPPRYATDVAAMATRWRDYWASLPFAFGRDTMGWWARDPGRIAARLQRTDAARMPALRLDVGAGDRFLDQNRALHFTLDSLRVAHAYAEHPGAHDWTYWRAHVPESLAWLGARLADGARP</sequence>
<reference evidence="2" key="1">
    <citation type="submission" date="2022-08" db="EMBL/GenBank/DDBJ databases">
        <title>Draft genome sequencing of Roseisolibacter agri AW1220.</title>
        <authorList>
            <person name="Tobiishi Y."/>
            <person name="Tonouchi A."/>
        </authorList>
    </citation>
    <scope>NUCLEOTIDE SEQUENCE</scope>
    <source>
        <strain evidence="2">AW1220</strain>
    </source>
</reference>
<gene>
    <name evidence="2" type="ORF">rosag_31640</name>
</gene>
<dbReference type="Pfam" id="PF00756">
    <property type="entry name" value="Esterase"/>
    <property type="match status" value="1"/>
</dbReference>
<dbReference type="InterPro" id="IPR029058">
    <property type="entry name" value="AB_hydrolase_fold"/>
</dbReference>
<dbReference type="AlphaFoldDB" id="A0AA37V7H9"/>
<evidence type="ECO:0000256" key="1">
    <source>
        <dbReference type="SAM" id="SignalP"/>
    </source>
</evidence>
<dbReference type="RefSeq" id="WP_284351108.1">
    <property type="nucleotide sequence ID" value="NZ_BRXS01000005.1"/>
</dbReference>
<feature type="chain" id="PRO_5041260597" evidence="1">
    <location>
        <begin position="23"/>
        <end position="339"/>
    </location>
</feature>
<dbReference type="Proteomes" id="UP001161325">
    <property type="component" value="Unassembled WGS sequence"/>
</dbReference>
<dbReference type="EMBL" id="BRXS01000005">
    <property type="protein sequence ID" value="GLC26651.1"/>
    <property type="molecule type" value="Genomic_DNA"/>
</dbReference>
<dbReference type="InterPro" id="IPR000801">
    <property type="entry name" value="Esterase-like"/>
</dbReference>
<dbReference type="PANTHER" id="PTHR48098:SF1">
    <property type="entry name" value="DIACYLGLYCEROL ACYLTRANSFERASE_MYCOLYLTRANSFERASE AG85A"/>
    <property type="match status" value="1"/>
</dbReference>
<dbReference type="SUPFAM" id="SSF53474">
    <property type="entry name" value="alpha/beta-Hydrolases"/>
    <property type="match status" value="1"/>
</dbReference>
<evidence type="ECO:0000313" key="2">
    <source>
        <dbReference type="EMBL" id="GLC26651.1"/>
    </source>
</evidence>
<evidence type="ECO:0000313" key="3">
    <source>
        <dbReference type="Proteomes" id="UP001161325"/>
    </source>
</evidence>
<keyword evidence="3" id="KW-1185">Reference proteome</keyword>
<organism evidence="2 3">
    <name type="scientific">Roseisolibacter agri</name>
    <dbReference type="NCBI Taxonomy" id="2014610"/>
    <lineage>
        <taxon>Bacteria</taxon>
        <taxon>Pseudomonadati</taxon>
        <taxon>Gemmatimonadota</taxon>
        <taxon>Gemmatimonadia</taxon>
        <taxon>Gemmatimonadales</taxon>
        <taxon>Gemmatimonadaceae</taxon>
        <taxon>Roseisolibacter</taxon>
    </lineage>
</organism>
<dbReference type="InterPro" id="IPR050583">
    <property type="entry name" value="Mycobacterial_A85_antigen"/>
</dbReference>